<evidence type="ECO:0000313" key="2">
    <source>
        <dbReference type="Proteomes" id="UP000315400"/>
    </source>
</evidence>
<gene>
    <name evidence="1" type="ORF">FKY71_14825</name>
</gene>
<comment type="caution">
    <text evidence="1">The sequence shown here is derived from an EMBL/GenBank/DDBJ whole genome shotgun (WGS) entry which is preliminary data.</text>
</comment>
<evidence type="ECO:0000313" key="1">
    <source>
        <dbReference type="EMBL" id="TQE98249.1"/>
    </source>
</evidence>
<name>A0A540VNA5_9GAMM</name>
<accession>A0A540VNA5</accession>
<organism evidence="1 2">
    <name type="scientific">Spiribacter salinus</name>
    <dbReference type="NCBI Taxonomy" id="1335746"/>
    <lineage>
        <taxon>Bacteria</taxon>
        <taxon>Pseudomonadati</taxon>
        <taxon>Pseudomonadota</taxon>
        <taxon>Gammaproteobacteria</taxon>
        <taxon>Chromatiales</taxon>
        <taxon>Ectothiorhodospiraceae</taxon>
        <taxon>Spiribacter</taxon>
    </lineage>
</organism>
<protein>
    <submittedName>
        <fullName evidence="1">Uncharacterized protein</fullName>
    </submittedName>
</protein>
<dbReference type="AlphaFoldDB" id="A0A540VNA5"/>
<dbReference type="Proteomes" id="UP000315400">
    <property type="component" value="Unassembled WGS sequence"/>
</dbReference>
<dbReference type="EMBL" id="VIFK01000243">
    <property type="protein sequence ID" value="TQE98249.1"/>
    <property type="molecule type" value="Genomic_DNA"/>
</dbReference>
<sequence length="483" mass="52053">MGSPGRLRGFGRCCAALLAWLLGLVALPAIGPELPSTDDQVVAPAPAVNDELPAQRLVVLIAHPPQGPPAGLEAGAASSFSQLPAGALRAPGPIIVCVIAYEYDGIRVHIRGYVGTSDPVNRWDPSGLWWITNDGRQAVAEPDDTLSGLSLIIFGDATKWQELGYSGDPRGLRVGDRVDISQWGVPHKRRYQRLQGRYGDLDTYAEVVLGEYQKLSQDLDNPLPGYEGSIRASLRHIQSLKQGEGRALAYVSVFESITQGQRVPSNIIDEYQEAAGLIGWGNAFMTLDDEVVIPLATLRRMSDTAGPVHQGISPNDIYRRMAGNERRAMALSNSFKVAGAGLSLLGVYYSSQDLRRHAEGGDWLEAGVDVASIAAAGTSLYETALIIGGRAVPHRIAAANPVAALALITNSAAQSAVSDYGDYAHWKPVREQVLEGIDTNLARLTDAWTEIHRLEESGPVIKRFSDFTNAVEVMLNWTQGDSE</sequence>
<reference evidence="1 2" key="1">
    <citation type="submission" date="2019-06" db="EMBL/GenBank/DDBJ databases">
        <title>Metagenome assembled Genome of Spiribacter salinus SL48-SHIP from the microbial mat of Salt Lake 48 (Novosibirsk region, Russia).</title>
        <authorList>
            <person name="Shipova A."/>
            <person name="Rozanov A.S."/>
            <person name="Bryanskaya A.V."/>
            <person name="Peltek S.E."/>
        </authorList>
    </citation>
    <scope>NUCLEOTIDE SEQUENCE [LARGE SCALE GENOMIC DNA]</scope>
    <source>
        <strain evidence="1">SL48-SHIP-2</strain>
    </source>
</reference>
<proteinExistence type="predicted"/>